<evidence type="ECO:0000259" key="9">
    <source>
        <dbReference type="Pfam" id="PF02224"/>
    </source>
</evidence>
<reference evidence="11" key="1">
    <citation type="journal article" date="2019" name="Int. J. Syst. Evol. Microbiol.">
        <title>The Global Catalogue of Microorganisms (GCM) 10K type strain sequencing project: providing services to taxonomists for standard genome sequencing and annotation.</title>
        <authorList>
            <consortium name="The Broad Institute Genomics Platform"/>
            <consortium name="The Broad Institute Genome Sequencing Center for Infectious Disease"/>
            <person name="Wu L."/>
            <person name="Ma J."/>
        </authorList>
    </citation>
    <scope>NUCLEOTIDE SEQUENCE [LARGE SCALE GENOMIC DNA]</scope>
    <source>
        <strain evidence="11">CCUG 59778</strain>
    </source>
</reference>
<comment type="catalytic activity">
    <reaction evidence="7 8">
        <text>CMP + ATP = CDP + ADP</text>
        <dbReference type="Rhea" id="RHEA:11600"/>
        <dbReference type="ChEBI" id="CHEBI:30616"/>
        <dbReference type="ChEBI" id="CHEBI:58069"/>
        <dbReference type="ChEBI" id="CHEBI:60377"/>
        <dbReference type="ChEBI" id="CHEBI:456216"/>
        <dbReference type="EC" id="2.7.4.25"/>
    </reaction>
</comment>
<dbReference type="Gene3D" id="3.40.50.300">
    <property type="entry name" value="P-loop containing nucleotide triphosphate hydrolases"/>
    <property type="match status" value="1"/>
</dbReference>
<dbReference type="EMBL" id="JBHSEC010000019">
    <property type="protein sequence ID" value="MFC4410977.1"/>
    <property type="molecule type" value="Genomic_DNA"/>
</dbReference>
<dbReference type="GO" id="GO:0016301">
    <property type="term" value="F:kinase activity"/>
    <property type="evidence" value="ECO:0007669"/>
    <property type="project" value="UniProtKB-KW"/>
</dbReference>
<keyword evidence="11" id="KW-1185">Reference proteome</keyword>
<accession>A0ABV8X9D4</accession>
<dbReference type="InterPro" id="IPR011994">
    <property type="entry name" value="Cytidylate_kinase_dom"/>
</dbReference>
<evidence type="ECO:0000256" key="2">
    <source>
        <dbReference type="ARBA" id="ARBA00022679"/>
    </source>
</evidence>
<organism evidence="10 11">
    <name type="scientific">Chungangia koreensis</name>
    <dbReference type="NCBI Taxonomy" id="752657"/>
    <lineage>
        <taxon>Bacteria</taxon>
        <taxon>Bacillati</taxon>
        <taxon>Bacillota</taxon>
        <taxon>Bacilli</taxon>
        <taxon>Lactobacillales</taxon>
        <taxon>Chungangia</taxon>
    </lineage>
</organism>
<proteinExistence type="inferred from homology"/>
<dbReference type="HAMAP" id="MF_00238">
    <property type="entry name" value="Cytidyl_kinase_type1"/>
    <property type="match status" value="1"/>
</dbReference>
<dbReference type="PANTHER" id="PTHR21299">
    <property type="entry name" value="CYTIDYLATE KINASE/PANTOATE-BETA-ALANINE LIGASE"/>
    <property type="match status" value="1"/>
</dbReference>
<comment type="catalytic activity">
    <reaction evidence="6 8">
        <text>dCMP + ATP = dCDP + ADP</text>
        <dbReference type="Rhea" id="RHEA:25094"/>
        <dbReference type="ChEBI" id="CHEBI:30616"/>
        <dbReference type="ChEBI" id="CHEBI:57566"/>
        <dbReference type="ChEBI" id="CHEBI:58593"/>
        <dbReference type="ChEBI" id="CHEBI:456216"/>
        <dbReference type="EC" id="2.7.4.25"/>
    </reaction>
</comment>
<evidence type="ECO:0000256" key="5">
    <source>
        <dbReference type="ARBA" id="ARBA00022840"/>
    </source>
</evidence>
<dbReference type="InterPro" id="IPR027417">
    <property type="entry name" value="P-loop_NTPase"/>
</dbReference>
<evidence type="ECO:0000313" key="10">
    <source>
        <dbReference type="EMBL" id="MFC4410977.1"/>
    </source>
</evidence>
<evidence type="ECO:0000256" key="8">
    <source>
        <dbReference type="HAMAP-Rule" id="MF_00238"/>
    </source>
</evidence>
<dbReference type="NCBIfam" id="TIGR00017">
    <property type="entry name" value="cmk"/>
    <property type="match status" value="1"/>
</dbReference>
<comment type="similarity">
    <text evidence="1 8">Belongs to the cytidylate kinase family. Type 1 subfamily.</text>
</comment>
<sequence length="226" mass="25217">MEKGIRIAIDGPAAAGKSTIAKLAAETLGYTYIDTGAMYRAITYKAIRENINIGQAEDLAELLNRTEIRLVPSLSGQAVLLDGEDVSEDIRTREVTSSVSEVASHRQVREAMVERQQEMVKNGSVVMDGRDIGTQVIPDAELKIFMSASVEERAKRRQLENEKRGIPSSIEVLQQEIELRDKMDSEREVSPLKKAEDAIYIDTTRMTIEQAAGEIIRLARERIERA</sequence>
<keyword evidence="5 8" id="KW-0067">ATP-binding</keyword>
<keyword evidence="8" id="KW-0963">Cytoplasm</keyword>
<evidence type="ECO:0000256" key="6">
    <source>
        <dbReference type="ARBA" id="ARBA00047615"/>
    </source>
</evidence>
<evidence type="ECO:0000313" key="11">
    <source>
        <dbReference type="Proteomes" id="UP001595817"/>
    </source>
</evidence>
<evidence type="ECO:0000256" key="7">
    <source>
        <dbReference type="ARBA" id="ARBA00048478"/>
    </source>
</evidence>
<name>A0ABV8X9D4_9LACT</name>
<feature type="binding site" evidence="8">
    <location>
        <begin position="11"/>
        <end position="19"/>
    </location>
    <ligand>
        <name>ATP</name>
        <dbReference type="ChEBI" id="CHEBI:30616"/>
    </ligand>
</feature>
<dbReference type="RefSeq" id="WP_378156132.1">
    <property type="nucleotide sequence ID" value="NZ_JBHSEC010000019.1"/>
</dbReference>
<dbReference type="SUPFAM" id="SSF52540">
    <property type="entry name" value="P-loop containing nucleoside triphosphate hydrolases"/>
    <property type="match status" value="1"/>
</dbReference>
<evidence type="ECO:0000256" key="4">
    <source>
        <dbReference type="ARBA" id="ARBA00022777"/>
    </source>
</evidence>
<evidence type="ECO:0000256" key="3">
    <source>
        <dbReference type="ARBA" id="ARBA00022741"/>
    </source>
</evidence>
<evidence type="ECO:0000256" key="1">
    <source>
        <dbReference type="ARBA" id="ARBA00009427"/>
    </source>
</evidence>
<dbReference type="EC" id="2.7.4.25" evidence="8"/>
<dbReference type="PANTHER" id="PTHR21299:SF2">
    <property type="entry name" value="CYTIDYLATE KINASE"/>
    <property type="match status" value="1"/>
</dbReference>
<comment type="caution">
    <text evidence="10">The sequence shown here is derived from an EMBL/GenBank/DDBJ whole genome shotgun (WGS) entry which is preliminary data.</text>
</comment>
<gene>
    <name evidence="8 10" type="primary">cmk</name>
    <name evidence="10" type="ORF">ACFOZY_11160</name>
</gene>
<keyword evidence="2 8" id="KW-0808">Transferase</keyword>
<keyword evidence="4 8" id="KW-0418">Kinase</keyword>
<protein>
    <recommendedName>
        <fullName evidence="8">Cytidylate kinase</fullName>
        <shortName evidence="8">CK</shortName>
        <ecNumber evidence="8">2.7.4.25</ecNumber>
    </recommendedName>
    <alternativeName>
        <fullName evidence="8">Cytidine monophosphate kinase</fullName>
        <shortName evidence="8">CMP kinase</shortName>
    </alternativeName>
</protein>
<comment type="subcellular location">
    <subcellularLocation>
        <location evidence="8">Cytoplasm</location>
    </subcellularLocation>
</comment>
<dbReference type="InterPro" id="IPR003136">
    <property type="entry name" value="Cytidylate_kin"/>
</dbReference>
<feature type="domain" description="Cytidylate kinase" evidence="9">
    <location>
        <begin position="7"/>
        <end position="220"/>
    </location>
</feature>
<dbReference type="Pfam" id="PF02224">
    <property type="entry name" value="Cytidylate_kin"/>
    <property type="match status" value="1"/>
</dbReference>
<keyword evidence="3 8" id="KW-0547">Nucleotide-binding</keyword>
<dbReference type="CDD" id="cd02020">
    <property type="entry name" value="CMPK"/>
    <property type="match status" value="1"/>
</dbReference>
<dbReference type="Proteomes" id="UP001595817">
    <property type="component" value="Unassembled WGS sequence"/>
</dbReference>